<dbReference type="CDD" id="cd18084">
    <property type="entry name" value="RsmE-like"/>
    <property type="match status" value="1"/>
</dbReference>
<dbReference type="AlphaFoldDB" id="A0A2P2EAI5"/>
<evidence type="ECO:0000259" key="14">
    <source>
        <dbReference type="Pfam" id="PF20260"/>
    </source>
</evidence>
<dbReference type="NCBIfam" id="NF008696">
    <property type="entry name" value="PRK11713.3-5"/>
    <property type="match status" value="1"/>
</dbReference>
<feature type="domain" description="Ribosomal RNA small subunit methyltransferase E methyltransferase" evidence="13">
    <location>
        <begin position="77"/>
        <end position="234"/>
    </location>
</feature>
<dbReference type="InterPro" id="IPR029026">
    <property type="entry name" value="tRNA_m1G_MTases_N"/>
</dbReference>
<evidence type="ECO:0000256" key="11">
    <source>
        <dbReference type="ARBA" id="ARBA00047944"/>
    </source>
</evidence>
<dbReference type="Gene3D" id="2.40.240.20">
    <property type="entry name" value="Hypothetical PUA domain-like, domain 1"/>
    <property type="match status" value="1"/>
</dbReference>
<dbReference type="SUPFAM" id="SSF75217">
    <property type="entry name" value="alpha/beta knot"/>
    <property type="match status" value="1"/>
</dbReference>
<dbReference type="EMBL" id="BFBR01000005">
    <property type="protein sequence ID" value="GBF58081.1"/>
    <property type="molecule type" value="Genomic_DNA"/>
</dbReference>
<evidence type="ECO:0000256" key="4">
    <source>
        <dbReference type="ARBA" id="ARBA00013673"/>
    </source>
</evidence>
<organism evidence="15 16">
    <name type="scientific">Candidatus Phycosocius bacilliformis</name>
    <dbReference type="NCBI Taxonomy" id="1445552"/>
    <lineage>
        <taxon>Bacteria</taxon>
        <taxon>Pseudomonadati</taxon>
        <taxon>Pseudomonadota</taxon>
        <taxon>Alphaproteobacteria</taxon>
        <taxon>Caulobacterales</taxon>
        <taxon>Caulobacterales incertae sedis</taxon>
        <taxon>Candidatus Phycosocius</taxon>
    </lineage>
</organism>
<dbReference type="OrthoDB" id="9815641at2"/>
<dbReference type="RefSeq" id="WP_108984955.1">
    <property type="nucleotide sequence ID" value="NZ_BFBR01000005.1"/>
</dbReference>
<dbReference type="InterPro" id="IPR006700">
    <property type="entry name" value="RsmE"/>
</dbReference>
<evidence type="ECO:0000313" key="15">
    <source>
        <dbReference type="EMBL" id="GBF58081.1"/>
    </source>
</evidence>
<evidence type="ECO:0000256" key="6">
    <source>
        <dbReference type="ARBA" id="ARBA00022552"/>
    </source>
</evidence>
<comment type="caution">
    <text evidence="15">The sequence shown here is derived from an EMBL/GenBank/DDBJ whole genome shotgun (WGS) entry which is preliminary data.</text>
</comment>
<proteinExistence type="inferred from homology"/>
<keyword evidence="16" id="KW-1185">Reference proteome</keyword>
<dbReference type="Pfam" id="PF04452">
    <property type="entry name" value="Methyltrans_RNA"/>
    <property type="match status" value="1"/>
</dbReference>
<keyword evidence="9 12" id="KW-0949">S-adenosyl-L-methionine</keyword>
<evidence type="ECO:0000313" key="16">
    <source>
        <dbReference type="Proteomes" id="UP000245086"/>
    </source>
</evidence>
<dbReference type="Proteomes" id="UP000245086">
    <property type="component" value="Unassembled WGS sequence"/>
</dbReference>
<feature type="domain" description="Ribosomal RNA small subunit methyltransferase E PUA-like" evidence="14">
    <location>
        <begin position="21"/>
        <end position="65"/>
    </location>
</feature>
<evidence type="ECO:0000256" key="2">
    <source>
        <dbReference type="ARBA" id="ARBA00005528"/>
    </source>
</evidence>
<evidence type="ECO:0000256" key="9">
    <source>
        <dbReference type="ARBA" id="ARBA00022691"/>
    </source>
</evidence>
<evidence type="ECO:0000259" key="13">
    <source>
        <dbReference type="Pfam" id="PF04452"/>
    </source>
</evidence>
<dbReference type="Gene3D" id="3.40.1280.10">
    <property type="match status" value="1"/>
</dbReference>
<dbReference type="InterPro" id="IPR046887">
    <property type="entry name" value="RsmE_PUA-like"/>
</dbReference>
<dbReference type="Pfam" id="PF20260">
    <property type="entry name" value="PUA_4"/>
    <property type="match status" value="1"/>
</dbReference>
<dbReference type="NCBIfam" id="TIGR00046">
    <property type="entry name" value="RsmE family RNA methyltransferase"/>
    <property type="match status" value="1"/>
</dbReference>
<keyword evidence="7 12" id="KW-0489">Methyltransferase</keyword>
<gene>
    <name evidence="15" type="primary">rsmE</name>
    <name evidence="15" type="ORF">PbB2_01752</name>
</gene>
<dbReference type="EC" id="2.1.1.193" evidence="3 12"/>
<keyword evidence="6 12" id="KW-0698">rRNA processing</keyword>
<dbReference type="GO" id="GO:0005737">
    <property type="term" value="C:cytoplasm"/>
    <property type="evidence" value="ECO:0007669"/>
    <property type="project" value="UniProtKB-SubCell"/>
</dbReference>
<evidence type="ECO:0000256" key="12">
    <source>
        <dbReference type="PIRNR" id="PIRNR015601"/>
    </source>
</evidence>
<evidence type="ECO:0000256" key="7">
    <source>
        <dbReference type="ARBA" id="ARBA00022603"/>
    </source>
</evidence>
<dbReference type="PANTHER" id="PTHR30027">
    <property type="entry name" value="RIBOSOMAL RNA SMALL SUBUNIT METHYLTRANSFERASE E"/>
    <property type="match status" value="1"/>
</dbReference>
<protein>
    <recommendedName>
        <fullName evidence="4 12">Ribosomal RNA small subunit methyltransferase E</fullName>
        <ecNumber evidence="3 12">2.1.1.193</ecNumber>
    </recommendedName>
</protein>
<comment type="function">
    <text evidence="10 12">Specifically methylates the N3 position of the uracil ring of uridine 1498 (m3U1498) in 16S rRNA. Acts on the fully assembled 30S ribosomal subunit.</text>
</comment>
<evidence type="ECO:0000256" key="8">
    <source>
        <dbReference type="ARBA" id="ARBA00022679"/>
    </source>
</evidence>
<keyword evidence="8 12" id="KW-0808">Transferase</keyword>
<keyword evidence="5 12" id="KW-0963">Cytoplasm</keyword>
<evidence type="ECO:0000256" key="5">
    <source>
        <dbReference type="ARBA" id="ARBA00022490"/>
    </source>
</evidence>
<dbReference type="InterPro" id="IPR029028">
    <property type="entry name" value="Alpha/beta_knot_MTases"/>
</dbReference>
<dbReference type="PIRSF" id="PIRSF015601">
    <property type="entry name" value="MTase_slr0722"/>
    <property type="match status" value="1"/>
</dbReference>
<dbReference type="SUPFAM" id="SSF88697">
    <property type="entry name" value="PUA domain-like"/>
    <property type="match status" value="1"/>
</dbReference>
<comment type="similarity">
    <text evidence="2 12">Belongs to the RNA methyltransferase RsmE family.</text>
</comment>
<dbReference type="PANTHER" id="PTHR30027:SF3">
    <property type="entry name" value="16S RRNA (URACIL(1498)-N(3))-METHYLTRANSFERASE"/>
    <property type="match status" value="1"/>
</dbReference>
<evidence type="ECO:0000256" key="1">
    <source>
        <dbReference type="ARBA" id="ARBA00004496"/>
    </source>
</evidence>
<reference evidence="15" key="1">
    <citation type="journal article" date="2018" name="Genome Announc.">
        <title>Draft Genome Sequence of "Candidatus Phycosocius bacilliformis," an Alphaproteobacterial Ectosymbiont of the Hydrocarbon-Producing Green Alga Botryococcus braunii.</title>
        <authorList>
            <person name="Tanabe Y."/>
            <person name="Yamaguchi H."/>
            <person name="Watanabe M.M."/>
        </authorList>
    </citation>
    <scope>NUCLEOTIDE SEQUENCE [LARGE SCALE GENOMIC DNA]</scope>
    <source>
        <strain evidence="15">BOTRYCO-2</strain>
    </source>
</reference>
<comment type="catalytic activity">
    <reaction evidence="11 12">
        <text>uridine(1498) in 16S rRNA + S-adenosyl-L-methionine = N(3)-methyluridine(1498) in 16S rRNA + S-adenosyl-L-homocysteine + H(+)</text>
        <dbReference type="Rhea" id="RHEA:42920"/>
        <dbReference type="Rhea" id="RHEA-COMP:10283"/>
        <dbReference type="Rhea" id="RHEA-COMP:10284"/>
        <dbReference type="ChEBI" id="CHEBI:15378"/>
        <dbReference type="ChEBI" id="CHEBI:57856"/>
        <dbReference type="ChEBI" id="CHEBI:59789"/>
        <dbReference type="ChEBI" id="CHEBI:65315"/>
        <dbReference type="ChEBI" id="CHEBI:74502"/>
        <dbReference type="EC" id="2.1.1.193"/>
    </reaction>
</comment>
<dbReference type="GO" id="GO:0070475">
    <property type="term" value="P:rRNA base methylation"/>
    <property type="evidence" value="ECO:0007669"/>
    <property type="project" value="TreeGrafter"/>
</dbReference>
<evidence type="ECO:0000256" key="3">
    <source>
        <dbReference type="ARBA" id="ARBA00012328"/>
    </source>
</evidence>
<accession>A0A2P2EAI5</accession>
<sequence>MKPSQRLYVQAELTAEGEIALDAGQTHYLAHVLRLGVGAEILLFNGRDGEWQARLTQIGKKTAIAQCDRLLRPQPAMVKLELWFAPIKGDRTDMIVEKATELGVARICPVVSDRTIVRKLNLERLRARAAEAAEQCGTLNVPEIHEPISLFDRLDRLAAGQVVLFADEAGEAVPVAQALTDRPSGLALLTGPEGGFTPSERTRLRAHPHVRAVHLGPRILRADTATFAGLALIQSLWGDWS</sequence>
<name>A0A2P2EAI5_9PROT</name>
<dbReference type="InterPro" id="IPR046886">
    <property type="entry name" value="RsmE_MTase_dom"/>
</dbReference>
<evidence type="ECO:0000256" key="10">
    <source>
        <dbReference type="ARBA" id="ARBA00025699"/>
    </source>
</evidence>
<dbReference type="GO" id="GO:0070042">
    <property type="term" value="F:rRNA (uridine-N3-)-methyltransferase activity"/>
    <property type="evidence" value="ECO:0007669"/>
    <property type="project" value="TreeGrafter"/>
</dbReference>
<dbReference type="InterPro" id="IPR015947">
    <property type="entry name" value="PUA-like_sf"/>
</dbReference>
<comment type="subcellular location">
    <subcellularLocation>
        <location evidence="1 12">Cytoplasm</location>
    </subcellularLocation>
</comment>